<name>A0A336KVT4_CULSO</name>
<evidence type="ECO:0000256" key="4">
    <source>
        <dbReference type="RuleBase" id="RU003818"/>
    </source>
</evidence>
<feature type="chain" id="PRO_5033342788" evidence="5">
    <location>
        <begin position="22"/>
        <end position="307"/>
    </location>
</feature>
<keyword evidence="2 4" id="KW-0339">Growth factor</keyword>
<gene>
    <name evidence="7" type="primary">CSON015026</name>
</gene>
<dbReference type="PROSITE" id="PS50278">
    <property type="entry name" value="PDGF_2"/>
    <property type="match status" value="1"/>
</dbReference>
<evidence type="ECO:0000256" key="5">
    <source>
        <dbReference type="SAM" id="SignalP"/>
    </source>
</evidence>
<dbReference type="GO" id="GO:0005615">
    <property type="term" value="C:extracellular space"/>
    <property type="evidence" value="ECO:0007669"/>
    <property type="project" value="TreeGrafter"/>
</dbReference>
<protein>
    <submittedName>
        <fullName evidence="7">CSON015026 protein</fullName>
    </submittedName>
</protein>
<dbReference type="GO" id="GO:0008284">
    <property type="term" value="P:positive regulation of cell population proliferation"/>
    <property type="evidence" value="ECO:0007669"/>
    <property type="project" value="TreeGrafter"/>
</dbReference>
<dbReference type="OMA" id="NEASECT"/>
<evidence type="ECO:0000256" key="3">
    <source>
        <dbReference type="ARBA" id="ARBA00023246"/>
    </source>
</evidence>
<dbReference type="PANTHER" id="PTHR11633">
    <property type="entry name" value="PLATELET-DERIVED GROWTH FACTOR"/>
    <property type="match status" value="1"/>
</dbReference>
<dbReference type="SUPFAM" id="SSF57501">
    <property type="entry name" value="Cystine-knot cytokines"/>
    <property type="match status" value="1"/>
</dbReference>
<dbReference type="InterPro" id="IPR000072">
    <property type="entry name" value="PDGF/VEGF_dom"/>
</dbReference>
<evidence type="ECO:0000259" key="6">
    <source>
        <dbReference type="PROSITE" id="PS50278"/>
    </source>
</evidence>
<evidence type="ECO:0000313" key="8">
    <source>
        <dbReference type="EMBL" id="SSX28003.1"/>
    </source>
</evidence>
<dbReference type="AlphaFoldDB" id="A0A336KVT4"/>
<evidence type="ECO:0000313" key="7">
    <source>
        <dbReference type="EMBL" id="SSX07665.1"/>
    </source>
</evidence>
<dbReference type="Pfam" id="PF00341">
    <property type="entry name" value="PDGF"/>
    <property type="match status" value="1"/>
</dbReference>
<proteinExistence type="inferred from homology"/>
<dbReference type="EMBL" id="UFQT01000919">
    <property type="protein sequence ID" value="SSX28003.1"/>
    <property type="molecule type" value="Genomic_DNA"/>
</dbReference>
<keyword evidence="3" id="KW-0497">Mitogen</keyword>
<evidence type="ECO:0000256" key="2">
    <source>
        <dbReference type="ARBA" id="ARBA00023030"/>
    </source>
</evidence>
<dbReference type="InterPro" id="IPR029034">
    <property type="entry name" value="Cystine-knot_cytokine"/>
</dbReference>
<organism evidence="7">
    <name type="scientific">Culicoides sonorensis</name>
    <name type="common">Biting midge</name>
    <dbReference type="NCBI Taxonomy" id="179676"/>
    <lineage>
        <taxon>Eukaryota</taxon>
        <taxon>Metazoa</taxon>
        <taxon>Ecdysozoa</taxon>
        <taxon>Arthropoda</taxon>
        <taxon>Hexapoda</taxon>
        <taxon>Insecta</taxon>
        <taxon>Pterygota</taxon>
        <taxon>Neoptera</taxon>
        <taxon>Endopterygota</taxon>
        <taxon>Diptera</taxon>
        <taxon>Nematocera</taxon>
        <taxon>Chironomoidea</taxon>
        <taxon>Ceratopogonidae</taxon>
        <taxon>Ceratopogoninae</taxon>
        <taxon>Culicoides</taxon>
        <taxon>Monoculicoides</taxon>
    </lineage>
</organism>
<dbReference type="EMBL" id="UFQS01000919">
    <property type="protein sequence ID" value="SSX07665.1"/>
    <property type="molecule type" value="Genomic_DNA"/>
</dbReference>
<keyword evidence="5" id="KW-0732">Signal</keyword>
<dbReference type="SMART" id="SM00141">
    <property type="entry name" value="PDGF"/>
    <property type="match status" value="1"/>
</dbReference>
<dbReference type="GO" id="GO:0070851">
    <property type="term" value="F:growth factor receptor binding"/>
    <property type="evidence" value="ECO:0007669"/>
    <property type="project" value="TreeGrafter"/>
</dbReference>
<dbReference type="GO" id="GO:0016020">
    <property type="term" value="C:membrane"/>
    <property type="evidence" value="ECO:0007669"/>
    <property type="project" value="InterPro"/>
</dbReference>
<dbReference type="GO" id="GO:0008083">
    <property type="term" value="F:growth factor activity"/>
    <property type="evidence" value="ECO:0007669"/>
    <property type="project" value="UniProtKB-KW"/>
</dbReference>
<comment type="similarity">
    <text evidence="1 4">Belongs to the PDGF/VEGF growth factor family.</text>
</comment>
<sequence length="307" mass="34837">MENIAITCGFLLLLIVSVSQSSHIYTKRDTNIESNESCPECNDNSLEIPISFGNEINKFELYSDYVQYMLDKESIDQRDDIYLLANGSSSEIALQQRSIAVRPKPAACIPDTTVVSLRPKDENDPTMVYFPSCTRVKRCGGCCSHKLLSCQPVEIQTLTFEVIKSQYTGGTKMTYRGKDIMPVEEHLKCKCDCRIKEEDCNKAFQKYDKSQCKCYCTNVDDQHKCLQDRVNRIWDSSACVCRCRNTKECSSGYHFDHSVCDCISGADSTSEKSPSTELPTRSLEERRRFIVKPTIINPDDTTIYSTT</sequence>
<reference evidence="8" key="2">
    <citation type="submission" date="2018-07" db="EMBL/GenBank/DDBJ databases">
        <authorList>
            <person name="Quirk P.G."/>
            <person name="Krulwich T.A."/>
        </authorList>
    </citation>
    <scope>NUCLEOTIDE SEQUENCE</scope>
</reference>
<dbReference type="GO" id="GO:0051781">
    <property type="term" value="P:positive regulation of cell division"/>
    <property type="evidence" value="ECO:0007669"/>
    <property type="project" value="UniProtKB-KW"/>
</dbReference>
<dbReference type="PANTHER" id="PTHR11633:SF1">
    <property type="entry name" value="LD28763P"/>
    <property type="match status" value="1"/>
</dbReference>
<dbReference type="Gene3D" id="2.10.90.10">
    <property type="entry name" value="Cystine-knot cytokines"/>
    <property type="match status" value="1"/>
</dbReference>
<accession>A0A336KVT4</accession>
<feature type="signal peptide" evidence="5">
    <location>
        <begin position="1"/>
        <end position="21"/>
    </location>
</feature>
<evidence type="ECO:0000256" key="1">
    <source>
        <dbReference type="ARBA" id="ARBA00006686"/>
    </source>
</evidence>
<feature type="domain" description="Platelet-derived growth factor (PDGF) family profile" evidence="6">
    <location>
        <begin position="106"/>
        <end position="196"/>
    </location>
</feature>
<reference evidence="7" key="1">
    <citation type="submission" date="2018-04" db="EMBL/GenBank/DDBJ databases">
        <authorList>
            <person name="Go L.Y."/>
            <person name="Mitchell J.A."/>
        </authorList>
    </citation>
    <scope>NUCLEOTIDE SEQUENCE</scope>
    <source>
        <tissue evidence="7">Whole organism</tissue>
    </source>
</reference>
<dbReference type="VEuPathDB" id="VectorBase:CSON015026"/>